<dbReference type="EMBL" id="CAJNOR010001612">
    <property type="protein sequence ID" value="CAF1172215.1"/>
    <property type="molecule type" value="Genomic_DNA"/>
</dbReference>
<gene>
    <name evidence="2" type="ORF">XAT740_LOCUS22098</name>
</gene>
<evidence type="ECO:0000313" key="2">
    <source>
        <dbReference type="EMBL" id="CAF1172215.1"/>
    </source>
</evidence>
<organism evidence="2 3">
    <name type="scientific">Adineta ricciae</name>
    <name type="common">Rotifer</name>
    <dbReference type="NCBI Taxonomy" id="249248"/>
    <lineage>
        <taxon>Eukaryota</taxon>
        <taxon>Metazoa</taxon>
        <taxon>Spiralia</taxon>
        <taxon>Gnathifera</taxon>
        <taxon>Rotifera</taxon>
        <taxon>Eurotatoria</taxon>
        <taxon>Bdelloidea</taxon>
        <taxon>Adinetida</taxon>
        <taxon>Adinetidae</taxon>
        <taxon>Adineta</taxon>
    </lineage>
</organism>
<comment type="caution">
    <text evidence="2">The sequence shown here is derived from an EMBL/GenBank/DDBJ whole genome shotgun (WGS) entry which is preliminary data.</text>
</comment>
<name>A0A814U6A9_ADIRI</name>
<proteinExistence type="predicted"/>
<keyword evidence="3" id="KW-1185">Reference proteome</keyword>
<accession>A0A814U6A9</accession>
<evidence type="ECO:0000313" key="3">
    <source>
        <dbReference type="Proteomes" id="UP000663828"/>
    </source>
</evidence>
<evidence type="ECO:0000256" key="1">
    <source>
        <dbReference type="SAM" id="MobiDB-lite"/>
    </source>
</evidence>
<dbReference type="Proteomes" id="UP000663828">
    <property type="component" value="Unassembled WGS sequence"/>
</dbReference>
<reference evidence="2" key="1">
    <citation type="submission" date="2021-02" db="EMBL/GenBank/DDBJ databases">
        <authorList>
            <person name="Nowell W R."/>
        </authorList>
    </citation>
    <scope>NUCLEOTIDE SEQUENCE</scope>
</reference>
<dbReference type="AlphaFoldDB" id="A0A814U6A9"/>
<protein>
    <submittedName>
        <fullName evidence="2">Uncharacterized protein</fullName>
    </submittedName>
</protein>
<feature type="region of interest" description="Disordered" evidence="1">
    <location>
        <begin position="39"/>
        <end position="64"/>
    </location>
</feature>
<sequence>MDSKDSCSDSRGYNNEPFNCISVDQRAYDMISAANNSFYSSSNYTNVPPTENKSKQPKPQKKTDVSQHEDCAYFYLIKQVTQGLVSIFKATDTLIISKADN</sequence>